<evidence type="ECO:0000313" key="1">
    <source>
        <dbReference type="EMBL" id="MBL4955019.1"/>
    </source>
</evidence>
<dbReference type="Proteomes" id="UP000623967">
    <property type="component" value="Unassembled WGS sequence"/>
</dbReference>
<protein>
    <recommendedName>
        <fullName evidence="3">Flagellar hook-length control protein FliK</fullName>
    </recommendedName>
</protein>
<accession>A0ABS1TWA1</accession>
<name>A0ABS1TWA1_9BACI</name>
<evidence type="ECO:0008006" key="3">
    <source>
        <dbReference type="Google" id="ProtNLM"/>
    </source>
</evidence>
<sequence length="431" mass="48870">MSPIQMLPLLFQKDSIPKAEVPPLRTGQVLFGRVEELYHNETALVRLGNFQVQAQLQAPLAAGNSYWFQVQSSGGDDLQLRVIVKPEQNKRAAESILRQFHLPDTKSNRQLLQFFLERNLPITPDTFKQAAEWIGSKTDPTKGLNALEFIFNRNLPFTKETFQALVAVQESTSFFQELKQLQQFLAEPQFASLKTIAPLKQLIADILRDGSADSGIVRFDSGEAVKQLLQEIIHKLGLTYEKEVGVWSLAGKDSMQPLDTLKPLLMSAMAELGAAGEKLEPLLQRLTGMQIIAQDPAAPMQQLVMQLPISFGHMQSDVTIQWNGRKKDNGQIDPDFCRILFYLDLQHLRQTMLDMVVQNKVVHITVVNDTEGIEPIVTIWKPVLKEKLEELGYQLSFINVKPFFKEQMTEFQERQSVSLPKELYQGVDIKI</sequence>
<organism evidence="1 2">
    <name type="scientific">Neobacillus paridis</name>
    <dbReference type="NCBI Taxonomy" id="2803862"/>
    <lineage>
        <taxon>Bacteria</taxon>
        <taxon>Bacillati</taxon>
        <taxon>Bacillota</taxon>
        <taxon>Bacilli</taxon>
        <taxon>Bacillales</taxon>
        <taxon>Bacillaceae</taxon>
        <taxon>Neobacillus</taxon>
    </lineage>
</organism>
<proteinExistence type="predicted"/>
<gene>
    <name evidence="1" type="ORF">JK635_22945</name>
</gene>
<keyword evidence="2" id="KW-1185">Reference proteome</keyword>
<comment type="caution">
    <text evidence="1">The sequence shown here is derived from an EMBL/GenBank/DDBJ whole genome shotgun (WGS) entry which is preliminary data.</text>
</comment>
<dbReference type="RefSeq" id="WP_202656253.1">
    <property type="nucleotide sequence ID" value="NZ_JAESWB010000371.1"/>
</dbReference>
<dbReference type="EMBL" id="JAESWB010000371">
    <property type="protein sequence ID" value="MBL4955019.1"/>
    <property type="molecule type" value="Genomic_DNA"/>
</dbReference>
<reference evidence="1 2" key="1">
    <citation type="submission" date="2021-01" db="EMBL/GenBank/DDBJ databases">
        <title>Genome public.</title>
        <authorList>
            <person name="Liu C."/>
            <person name="Sun Q."/>
        </authorList>
    </citation>
    <scope>NUCLEOTIDE SEQUENCE [LARGE SCALE GENOMIC DNA]</scope>
    <source>
        <strain evidence="1 2">YIM B02564</strain>
    </source>
</reference>
<evidence type="ECO:0000313" key="2">
    <source>
        <dbReference type="Proteomes" id="UP000623967"/>
    </source>
</evidence>